<dbReference type="GO" id="GO:0005886">
    <property type="term" value="C:plasma membrane"/>
    <property type="evidence" value="ECO:0007669"/>
    <property type="project" value="UniProtKB-SubCell"/>
</dbReference>
<dbReference type="GO" id="GO:0034040">
    <property type="term" value="F:ATPase-coupled lipid transmembrane transporter activity"/>
    <property type="evidence" value="ECO:0007669"/>
    <property type="project" value="TreeGrafter"/>
</dbReference>
<dbReference type="PROSITE" id="PS00211">
    <property type="entry name" value="ABC_TRANSPORTER_1"/>
    <property type="match status" value="1"/>
</dbReference>
<dbReference type="GO" id="GO:0140359">
    <property type="term" value="F:ABC-type transporter activity"/>
    <property type="evidence" value="ECO:0007669"/>
    <property type="project" value="InterPro"/>
</dbReference>
<evidence type="ECO:0000256" key="13">
    <source>
        <dbReference type="SAM" id="Phobius"/>
    </source>
</evidence>
<dbReference type="GO" id="GO:0015031">
    <property type="term" value="P:protein transport"/>
    <property type="evidence" value="ECO:0007669"/>
    <property type="project" value="UniProtKB-KW"/>
</dbReference>
<evidence type="ECO:0000256" key="5">
    <source>
        <dbReference type="ARBA" id="ARBA00022741"/>
    </source>
</evidence>
<name>A0A8J3RDF9_9ACTN</name>
<comment type="subcellular location">
    <subcellularLocation>
        <location evidence="1">Cell membrane</location>
        <topology evidence="1">Multi-pass membrane protein</topology>
    </subcellularLocation>
</comment>
<feature type="transmembrane region" description="Helical" evidence="13">
    <location>
        <begin position="161"/>
        <end position="182"/>
    </location>
</feature>
<keyword evidence="6" id="KW-0788">Thiol protease</keyword>
<keyword evidence="2" id="KW-0813">Transport</keyword>
<reference evidence="17" key="1">
    <citation type="submission" date="2021-01" db="EMBL/GenBank/DDBJ databases">
        <title>Whole genome shotgun sequence of Sphaerimonospora thailandensis NBRC 107569.</title>
        <authorList>
            <person name="Komaki H."/>
            <person name="Tamura T."/>
        </authorList>
    </citation>
    <scope>NUCLEOTIDE SEQUENCE</scope>
    <source>
        <strain evidence="17">NBRC 107569</strain>
    </source>
</reference>
<comment type="caution">
    <text evidence="17">The sequence shown here is derived from an EMBL/GenBank/DDBJ whole genome shotgun (WGS) entry which is preliminary data.</text>
</comment>
<evidence type="ECO:0000256" key="1">
    <source>
        <dbReference type="ARBA" id="ARBA00004651"/>
    </source>
</evidence>
<dbReference type="InterPro" id="IPR005074">
    <property type="entry name" value="Peptidase_C39"/>
</dbReference>
<keyword evidence="5" id="KW-0547">Nucleotide-binding</keyword>
<evidence type="ECO:0000313" key="17">
    <source>
        <dbReference type="EMBL" id="GIH72749.1"/>
    </source>
</evidence>
<dbReference type="Gene3D" id="3.90.70.10">
    <property type="entry name" value="Cysteine proteinases"/>
    <property type="match status" value="1"/>
</dbReference>
<dbReference type="PANTHER" id="PTHR24221:SF654">
    <property type="entry name" value="ATP-BINDING CASSETTE SUB-FAMILY B MEMBER 6"/>
    <property type="match status" value="1"/>
</dbReference>
<dbReference type="SUPFAM" id="SSF52540">
    <property type="entry name" value="P-loop containing nucleoside triphosphate hydrolases"/>
    <property type="match status" value="1"/>
</dbReference>
<evidence type="ECO:0000259" key="16">
    <source>
        <dbReference type="PROSITE" id="PS50990"/>
    </source>
</evidence>
<keyword evidence="11" id="KW-0080">Bacteriocin transport</keyword>
<dbReference type="Gene3D" id="1.20.1560.10">
    <property type="entry name" value="ABC transporter type 1, transmembrane domain"/>
    <property type="match status" value="1"/>
</dbReference>
<dbReference type="FunFam" id="3.40.50.300:FF:000299">
    <property type="entry name" value="ABC transporter ATP-binding protein/permease"/>
    <property type="match status" value="1"/>
</dbReference>
<dbReference type="EMBL" id="BOOG01000061">
    <property type="protein sequence ID" value="GIH72749.1"/>
    <property type="molecule type" value="Genomic_DNA"/>
</dbReference>
<evidence type="ECO:0000256" key="6">
    <source>
        <dbReference type="ARBA" id="ARBA00022807"/>
    </source>
</evidence>
<feature type="domain" description="Peptidase C39" evidence="16">
    <location>
        <begin position="10"/>
        <end position="129"/>
    </location>
</feature>
<dbReference type="InterPro" id="IPR017871">
    <property type="entry name" value="ABC_transporter-like_CS"/>
</dbReference>
<dbReference type="Pfam" id="PF00664">
    <property type="entry name" value="ABC_membrane"/>
    <property type="match status" value="1"/>
</dbReference>
<feature type="transmembrane region" description="Helical" evidence="13">
    <location>
        <begin position="415"/>
        <end position="435"/>
    </location>
</feature>
<dbReference type="SUPFAM" id="SSF90123">
    <property type="entry name" value="ABC transporter transmembrane region"/>
    <property type="match status" value="1"/>
</dbReference>
<evidence type="ECO:0000256" key="9">
    <source>
        <dbReference type="ARBA" id="ARBA00022989"/>
    </source>
</evidence>
<evidence type="ECO:0000259" key="15">
    <source>
        <dbReference type="PROSITE" id="PS50929"/>
    </source>
</evidence>
<proteinExistence type="inferred from homology"/>
<dbReference type="InterPro" id="IPR003439">
    <property type="entry name" value="ABC_transporter-like_ATP-bd"/>
</dbReference>
<dbReference type="PROSITE" id="PS50893">
    <property type="entry name" value="ABC_TRANSPORTER_2"/>
    <property type="match status" value="1"/>
</dbReference>
<evidence type="ECO:0000259" key="14">
    <source>
        <dbReference type="PROSITE" id="PS50893"/>
    </source>
</evidence>
<evidence type="ECO:0000256" key="12">
    <source>
        <dbReference type="ARBA" id="ARBA00061644"/>
    </source>
</evidence>
<gene>
    <name evidence="17" type="ORF">Mth01_50020</name>
</gene>
<evidence type="ECO:0000256" key="7">
    <source>
        <dbReference type="ARBA" id="ARBA00022840"/>
    </source>
</evidence>
<accession>A0A8J3RDF9</accession>
<dbReference type="InterPro" id="IPR039421">
    <property type="entry name" value="Type_1_exporter"/>
</dbReference>
<evidence type="ECO:0000256" key="3">
    <source>
        <dbReference type="ARBA" id="ARBA00022475"/>
    </source>
</evidence>
<feature type="domain" description="ABC transporter" evidence="14">
    <location>
        <begin position="475"/>
        <end position="707"/>
    </location>
</feature>
<dbReference type="RefSeq" id="WP_204018398.1">
    <property type="nucleotide sequence ID" value="NZ_BOOG01000061.1"/>
</dbReference>
<keyword evidence="10 13" id="KW-0472">Membrane</keyword>
<dbReference type="InterPro" id="IPR003593">
    <property type="entry name" value="AAA+_ATPase"/>
</dbReference>
<dbReference type="SMART" id="SM00382">
    <property type="entry name" value="AAA"/>
    <property type="match status" value="1"/>
</dbReference>
<protein>
    <submittedName>
        <fullName evidence="17">NHLP family bacteriocin export ABC transporter peptidase/permease/ATPase</fullName>
    </submittedName>
</protein>
<dbReference type="GO" id="GO:0008234">
    <property type="term" value="F:cysteine-type peptidase activity"/>
    <property type="evidence" value="ECO:0007669"/>
    <property type="project" value="UniProtKB-KW"/>
</dbReference>
<dbReference type="GO" id="GO:0016887">
    <property type="term" value="F:ATP hydrolysis activity"/>
    <property type="evidence" value="ECO:0007669"/>
    <property type="project" value="InterPro"/>
</dbReference>
<dbReference type="Proteomes" id="UP000610966">
    <property type="component" value="Unassembled WGS sequence"/>
</dbReference>
<keyword evidence="3" id="KW-1003">Cell membrane</keyword>
<dbReference type="Pfam" id="PF00005">
    <property type="entry name" value="ABC_tran"/>
    <property type="match status" value="1"/>
</dbReference>
<keyword evidence="9 13" id="KW-1133">Transmembrane helix</keyword>
<dbReference type="GO" id="GO:0006508">
    <property type="term" value="P:proteolysis"/>
    <property type="evidence" value="ECO:0007669"/>
    <property type="project" value="InterPro"/>
</dbReference>
<feature type="transmembrane region" description="Helical" evidence="13">
    <location>
        <begin position="272"/>
        <end position="293"/>
    </location>
</feature>
<keyword evidence="18" id="KW-1185">Reference proteome</keyword>
<dbReference type="InterPro" id="IPR011527">
    <property type="entry name" value="ABC1_TM_dom"/>
</dbReference>
<dbReference type="GO" id="GO:0043213">
    <property type="term" value="P:bacteriocin transport"/>
    <property type="evidence" value="ECO:0007669"/>
    <property type="project" value="UniProtKB-KW"/>
</dbReference>
<dbReference type="InterPro" id="IPR036640">
    <property type="entry name" value="ABC1_TM_sf"/>
</dbReference>
<evidence type="ECO:0000256" key="8">
    <source>
        <dbReference type="ARBA" id="ARBA00022927"/>
    </source>
</evidence>
<dbReference type="InterPro" id="IPR027417">
    <property type="entry name" value="P-loop_NTPase"/>
</dbReference>
<evidence type="ECO:0000256" key="11">
    <source>
        <dbReference type="ARBA" id="ARBA00043264"/>
    </source>
</evidence>
<keyword evidence="6" id="KW-0645">Protease</keyword>
<dbReference type="Gene3D" id="3.40.50.300">
    <property type="entry name" value="P-loop containing nucleotide triphosphate hydrolases"/>
    <property type="match status" value="1"/>
</dbReference>
<dbReference type="PANTHER" id="PTHR24221">
    <property type="entry name" value="ATP-BINDING CASSETTE SUB-FAMILY B"/>
    <property type="match status" value="1"/>
</dbReference>
<evidence type="ECO:0000256" key="2">
    <source>
        <dbReference type="ARBA" id="ARBA00022448"/>
    </source>
</evidence>
<dbReference type="PROSITE" id="PS50929">
    <property type="entry name" value="ABC_TM1F"/>
    <property type="match status" value="1"/>
</dbReference>
<keyword evidence="7" id="KW-0067">ATP-binding</keyword>
<keyword evidence="8" id="KW-0653">Protein transport</keyword>
<keyword evidence="4 13" id="KW-0812">Transmembrane</keyword>
<dbReference type="PROSITE" id="PS50990">
    <property type="entry name" value="PEPTIDASE_C39"/>
    <property type="match status" value="1"/>
</dbReference>
<evidence type="ECO:0000256" key="4">
    <source>
        <dbReference type="ARBA" id="ARBA00022692"/>
    </source>
</evidence>
<dbReference type="Pfam" id="PF03412">
    <property type="entry name" value="Peptidase_C39"/>
    <property type="match status" value="1"/>
</dbReference>
<dbReference type="GO" id="GO:0005524">
    <property type="term" value="F:ATP binding"/>
    <property type="evidence" value="ECO:0007669"/>
    <property type="project" value="UniProtKB-KW"/>
</dbReference>
<feature type="transmembrane region" description="Helical" evidence="13">
    <location>
        <begin position="387"/>
        <end position="409"/>
    </location>
</feature>
<feature type="domain" description="ABC transmembrane type-1" evidence="15">
    <location>
        <begin position="165"/>
        <end position="444"/>
    </location>
</feature>
<sequence>MGRRVPVVLQQTATECGAACLTMVLGHHGHRASLHEVTEQLQVGRDGLTALAIVAGAAEYRLKARAFSLDPEDLGRLPLPAIAHWEFNHFVVVERWTRDRVDVVDPARGRRRLSPEEFSRGFTGVVLAFEPEPRFRRGGSSMAKAWRRQFLRTLLMRRRGLLAQVVATSVILQLLGLALPVFSEILVDRVLPMGAGGLLAVLGAGLLLATLTQFVVGYLRNALLVAIRAGADAELTRGVVEHLIALPYRYFTRRGAGDLVTRAGSVTVLRDMLTGQILSALLDGPLAVGYLILVVVRDPVFGLCLAGLATVQVALLLATTSRVNRLTQQELTASASTQSSLIQAIGGIETLKASGAESRAVDQWSRNFTEQLDADVRSGLTQGLLEAALGAIRLLAPLGLLWVGAWRVLDGELTLGALLALNAIAVTALTPIGSLMSSLQSLQQAGAHFDRLSDILASQPEPVEGIEVLRLRGAIELREVSFRHDPRGPWILRDVSLAVAPGQKIALVGPSGSGKSTLARLLLALYQPTSGEIRYDGVPVDELNLRSLRRQFGVVTQETSLFTGSIRENIALNDPGASMERVVAAARMACLHDEIDAMPMKYETMLIEGGGLSGGQRQRLALARALLARPKILLLDEATSNLDSATEAEIEARLAGLTQTRIVIAHRLSTIRDADLILAVDDGRVVEWGTHESLLARQGHYAALIAAQAAGTGLQPGAGTGVGESARAVRG</sequence>
<comment type="similarity">
    <text evidence="12">Belongs to the ABC transporter superfamily. Lipid exporter (TC 3.A.1.106) family.</text>
</comment>
<keyword evidence="6" id="KW-0378">Hydrolase</keyword>
<dbReference type="CDD" id="cd18779">
    <property type="entry name" value="ABC_6TM_T1SS_like"/>
    <property type="match status" value="1"/>
</dbReference>
<feature type="transmembrane region" description="Helical" evidence="13">
    <location>
        <begin position="194"/>
        <end position="219"/>
    </location>
</feature>
<evidence type="ECO:0000256" key="10">
    <source>
        <dbReference type="ARBA" id="ARBA00023136"/>
    </source>
</evidence>
<evidence type="ECO:0000313" key="18">
    <source>
        <dbReference type="Proteomes" id="UP000610966"/>
    </source>
</evidence>
<dbReference type="AlphaFoldDB" id="A0A8J3RDF9"/>
<organism evidence="17 18">
    <name type="scientific">Sphaerimonospora thailandensis</name>
    <dbReference type="NCBI Taxonomy" id="795644"/>
    <lineage>
        <taxon>Bacteria</taxon>
        <taxon>Bacillati</taxon>
        <taxon>Actinomycetota</taxon>
        <taxon>Actinomycetes</taxon>
        <taxon>Streptosporangiales</taxon>
        <taxon>Streptosporangiaceae</taxon>
        <taxon>Sphaerimonospora</taxon>
    </lineage>
</organism>